<keyword evidence="3 13" id="KW-0645">Protease</keyword>
<dbReference type="CDD" id="cd00190">
    <property type="entry name" value="Tryp_SPc"/>
    <property type="match status" value="1"/>
</dbReference>
<dbReference type="RefSeq" id="XP_018335651.1">
    <property type="nucleotide sequence ID" value="XM_018480149.1"/>
</dbReference>
<dbReference type="Gene3D" id="2.40.10.10">
    <property type="entry name" value="Trypsin-like serine proteases"/>
    <property type="match status" value="1"/>
</dbReference>
<dbReference type="GO" id="GO:0006508">
    <property type="term" value="P:proteolysis"/>
    <property type="evidence" value="ECO:0007669"/>
    <property type="project" value="UniProtKB-KW"/>
</dbReference>
<dbReference type="InterPro" id="IPR031986">
    <property type="entry name" value="GD_N"/>
</dbReference>
<dbReference type="Pfam" id="PF16030">
    <property type="entry name" value="GD_N"/>
    <property type="match status" value="1"/>
</dbReference>
<keyword evidence="5" id="KW-0378">Hydrolase</keyword>
<dbReference type="InterPro" id="IPR001254">
    <property type="entry name" value="Trypsin_dom"/>
</dbReference>
<evidence type="ECO:0000256" key="4">
    <source>
        <dbReference type="ARBA" id="ARBA00022729"/>
    </source>
</evidence>
<dbReference type="PANTHER" id="PTHR24260:SF143">
    <property type="entry name" value="SERINE PROTEASE GD-LIKE PROTEIN"/>
    <property type="match status" value="1"/>
</dbReference>
<dbReference type="PANTHER" id="PTHR24260">
    <property type="match status" value="1"/>
</dbReference>
<comment type="subcellular location">
    <subcellularLocation>
        <location evidence="1">Secreted</location>
    </subcellularLocation>
</comment>
<evidence type="ECO:0000256" key="2">
    <source>
        <dbReference type="ARBA" id="ARBA00022525"/>
    </source>
</evidence>
<dbReference type="PROSITE" id="PS50240">
    <property type="entry name" value="TRYPSIN_DOM"/>
    <property type="match status" value="1"/>
</dbReference>
<dbReference type="PRINTS" id="PR00722">
    <property type="entry name" value="CHYMOTRYPSIN"/>
</dbReference>
<accession>A0A1W4XHQ0</accession>
<evidence type="ECO:0000256" key="9">
    <source>
        <dbReference type="SAM" id="MobiDB-lite"/>
    </source>
</evidence>
<feature type="domain" description="Peptidase S1" evidence="11">
    <location>
        <begin position="318"/>
        <end position="566"/>
    </location>
</feature>
<dbReference type="InterPro" id="IPR043504">
    <property type="entry name" value="Peptidase_S1_PA_chymotrypsin"/>
</dbReference>
<keyword evidence="6" id="KW-0720">Serine protease</keyword>
<dbReference type="STRING" id="224129.A0A1W4XHQ0"/>
<dbReference type="KEGG" id="apln:108744403"/>
<protein>
    <submittedName>
        <fullName evidence="13">Serine protease gd</fullName>
    </submittedName>
</protein>
<dbReference type="InterPro" id="IPR051333">
    <property type="entry name" value="CLIP_Serine_Protease"/>
</dbReference>
<evidence type="ECO:0000256" key="6">
    <source>
        <dbReference type="ARBA" id="ARBA00022825"/>
    </source>
</evidence>
<keyword evidence="7" id="KW-0865">Zymogen</keyword>
<sequence>MLACGIVTILFLQVYGASVSFRWVKGQDIPESPCPYIFRYNVDTNGNLYGKITVPKPSNDEKVQLEVKFQVPNVVQGENGRIDLLAENPGDSYMNYNLFFPAWINHAPKITSISVNNRQICAGPAFDRIIAPTLTTVTLWNTRTRIITKTPCVNGICENQPPITIDFRPIPPQNSKKVYPRLDNILKALEVYQESGQIKPDIIKIGTTPRPVPRSQNFIPSPRDSATSTKIQKNPFLNGPLNPQLRYPIVPQPQSPRISGTTTSDITFEEPADSSPDNEIMSNMNATNSMMEVSEPKLGKIYPYNDTCGMSPDVNHLIYGGKVISNRQEFPWLVAMFRNKLGLNFLCGGSLISKKHVLTAAHCVKENDKTIPTHQLLIILGRKNLQVWSNDDGAEQVESEELILHPDYRKATADADIAVVVLSKGIRFTPYIKPVCLWMDNNALQNVVNSRGVVVGWGRDENGQVVTFEPKQVTMPIVAQEACLRSNKAFADITSNRSFCAGDRNNSGPCNGDSGGGFVMKIREKWVLRGVVSYSLSKRDRICDLEEYVVFTDASKFTEWILSLIT</sequence>
<dbReference type="OrthoDB" id="238681at2759"/>
<dbReference type="InParanoid" id="A0A1W4XHQ0"/>
<dbReference type="GO" id="GO:0004252">
    <property type="term" value="F:serine-type endopeptidase activity"/>
    <property type="evidence" value="ECO:0007669"/>
    <property type="project" value="InterPro"/>
</dbReference>
<dbReference type="InterPro" id="IPR018114">
    <property type="entry name" value="TRYPSIN_HIS"/>
</dbReference>
<keyword evidence="2" id="KW-0964">Secreted</keyword>
<evidence type="ECO:0000256" key="8">
    <source>
        <dbReference type="ARBA" id="ARBA00023157"/>
    </source>
</evidence>
<feature type="region of interest" description="Disordered" evidence="9">
    <location>
        <begin position="203"/>
        <end position="235"/>
    </location>
</feature>
<keyword evidence="8" id="KW-1015">Disulfide bond</keyword>
<evidence type="ECO:0000259" key="11">
    <source>
        <dbReference type="PROSITE" id="PS50240"/>
    </source>
</evidence>
<proteinExistence type="predicted"/>
<evidence type="ECO:0000256" key="3">
    <source>
        <dbReference type="ARBA" id="ARBA00022670"/>
    </source>
</evidence>
<keyword evidence="12" id="KW-1185">Reference proteome</keyword>
<evidence type="ECO:0000256" key="7">
    <source>
        <dbReference type="ARBA" id="ARBA00023145"/>
    </source>
</evidence>
<dbReference type="FunFam" id="2.40.10.10:FF:000146">
    <property type="entry name" value="Serine protease 53"/>
    <property type="match status" value="1"/>
</dbReference>
<reference evidence="13" key="1">
    <citation type="submission" date="2025-08" db="UniProtKB">
        <authorList>
            <consortium name="RefSeq"/>
        </authorList>
    </citation>
    <scope>IDENTIFICATION</scope>
    <source>
        <tissue evidence="13">Entire body</tissue>
    </source>
</reference>
<feature type="signal peptide" evidence="10">
    <location>
        <begin position="1"/>
        <end position="16"/>
    </location>
</feature>
<dbReference type="Pfam" id="PF00089">
    <property type="entry name" value="Trypsin"/>
    <property type="match status" value="1"/>
</dbReference>
<dbReference type="AlphaFoldDB" id="A0A1W4XHQ0"/>
<feature type="compositionally biased region" description="Polar residues" evidence="9">
    <location>
        <begin position="214"/>
        <end position="232"/>
    </location>
</feature>
<dbReference type="GO" id="GO:0005576">
    <property type="term" value="C:extracellular region"/>
    <property type="evidence" value="ECO:0007669"/>
    <property type="project" value="UniProtKB-SubCell"/>
</dbReference>
<dbReference type="SMART" id="SM00020">
    <property type="entry name" value="Tryp_SPc"/>
    <property type="match status" value="1"/>
</dbReference>
<evidence type="ECO:0000256" key="5">
    <source>
        <dbReference type="ARBA" id="ARBA00022801"/>
    </source>
</evidence>
<name>A0A1W4XHQ0_AGRPL</name>
<dbReference type="InterPro" id="IPR009003">
    <property type="entry name" value="Peptidase_S1_PA"/>
</dbReference>
<dbReference type="GeneID" id="108744403"/>
<dbReference type="FunCoup" id="A0A1W4XHQ0">
    <property type="interactions" value="8"/>
</dbReference>
<keyword evidence="4 10" id="KW-0732">Signal</keyword>
<feature type="compositionally biased region" description="Polar residues" evidence="9">
    <location>
        <begin position="255"/>
        <end position="266"/>
    </location>
</feature>
<organism evidence="12 13">
    <name type="scientific">Agrilus planipennis</name>
    <name type="common">Emerald ash borer</name>
    <name type="synonym">Agrilus marcopoli</name>
    <dbReference type="NCBI Taxonomy" id="224129"/>
    <lineage>
        <taxon>Eukaryota</taxon>
        <taxon>Metazoa</taxon>
        <taxon>Ecdysozoa</taxon>
        <taxon>Arthropoda</taxon>
        <taxon>Hexapoda</taxon>
        <taxon>Insecta</taxon>
        <taxon>Pterygota</taxon>
        <taxon>Neoptera</taxon>
        <taxon>Endopterygota</taxon>
        <taxon>Coleoptera</taxon>
        <taxon>Polyphaga</taxon>
        <taxon>Elateriformia</taxon>
        <taxon>Buprestoidea</taxon>
        <taxon>Buprestidae</taxon>
        <taxon>Agrilinae</taxon>
        <taxon>Agrilus</taxon>
    </lineage>
</organism>
<dbReference type="InterPro" id="IPR001314">
    <property type="entry name" value="Peptidase_S1A"/>
</dbReference>
<dbReference type="Proteomes" id="UP000192223">
    <property type="component" value="Unplaced"/>
</dbReference>
<dbReference type="SUPFAM" id="SSF50494">
    <property type="entry name" value="Trypsin-like serine proteases"/>
    <property type="match status" value="1"/>
</dbReference>
<feature type="region of interest" description="Disordered" evidence="9">
    <location>
        <begin position="249"/>
        <end position="279"/>
    </location>
</feature>
<gene>
    <name evidence="13" type="primary">LOC108744403</name>
</gene>
<feature type="chain" id="PRO_5010690771" evidence="10">
    <location>
        <begin position="17"/>
        <end position="566"/>
    </location>
</feature>
<evidence type="ECO:0000313" key="12">
    <source>
        <dbReference type="Proteomes" id="UP000192223"/>
    </source>
</evidence>
<evidence type="ECO:0000256" key="10">
    <source>
        <dbReference type="SAM" id="SignalP"/>
    </source>
</evidence>
<dbReference type="PROSITE" id="PS00134">
    <property type="entry name" value="TRYPSIN_HIS"/>
    <property type="match status" value="1"/>
</dbReference>
<evidence type="ECO:0000256" key="1">
    <source>
        <dbReference type="ARBA" id="ARBA00004613"/>
    </source>
</evidence>
<evidence type="ECO:0000313" key="13">
    <source>
        <dbReference type="RefSeq" id="XP_018335651.1"/>
    </source>
</evidence>